<proteinExistence type="predicted"/>
<evidence type="ECO:0000256" key="1">
    <source>
        <dbReference type="SAM" id="Phobius"/>
    </source>
</evidence>
<dbReference type="RefSeq" id="WP_186914360.1">
    <property type="nucleotide sequence ID" value="NZ_JACOFZ010000001.1"/>
</dbReference>
<dbReference type="Proteomes" id="UP000627446">
    <property type="component" value="Unassembled WGS sequence"/>
</dbReference>
<protein>
    <submittedName>
        <fullName evidence="2">Uncharacterized protein</fullName>
    </submittedName>
</protein>
<sequence>MEKLSLATLLAMVASYIATFFVHLFIILQLLRFVREQMFLWALSRKWEISVGVFVVAFELRPELQEPHKQNMLALDFDQDAGNRVWSACESLLKMLNIT</sequence>
<accession>A0A923HK81</accession>
<gene>
    <name evidence="2" type="ORF">H8K36_07300</name>
</gene>
<keyword evidence="3" id="KW-1185">Reference proteome</keyword>
<dbReference type="EMBL" id="JACOFZ010000001">
    <property type="protein sequence ID" value="MBC3881170.1"/>
    <property type="molecule type" value="Genomic_DNA"/>
</dbReference>
<evidence type="ECO:0000313" key="3">
    <source>
        <dbReference type="Proteomes" id="UP000627446"/>
    </source>
</evidence>
<keyword evidence="1" id="KW-1133">Transmembrane helix</keyword>
<reference evidence="2" key="1">
    <citation type="submission" date="2020-08" db="EMBL/GenBank/DDBJ databases">
        <title>Novel species isolated from subtropical streams in China.</title>
        <authorList>
            <person name="Lu H."/>
        </authorList>
    </citation>
    <scope>NUCLEOTIDE SEQUENCE</scope>
    <source>
        <strain evidence="2">LX22W</strain>
    </source>
</reference>
<keyword evidence="1" id="KW-0812">Transmembrane</keyword>
<organism evidence="2 3">
    <name type="scientific">Undibacterium nitidum</name>
    <dbReference type="NCBI Taxonomy" id="2762298"/>
    <lineage>
        <taxon>Bacteria</taxon>
        <taxon>Pseudomonadati</taxon>
        <taxon>Pseudomonadota</taxon>
        <taxon>Betaproteobacteria</taxon>
        <taxon>Burkholderiales</taxon>
        <taxon>Oxalobacteraceae</taxon>
        <taxon>Undibacterium</taxon>
    </lineage>
</organism>
<feature type="transmembrane region" description="Helical" evidence="1">
    <location>
        <begin position="6"/>
        <end position="31"/>
    </location>
</feature>
<keyword evidence="1" id="KW-0472">Membrane</keyword>
<evidence type="ECO:0000313" key="2">
    <source>
        <dbReference type="EMBL" id="MBC3881170.1"/>
    </source>
</evidence>
<dbReference type="AlphaFoldDB" id="A0A923HK81"/>
<comment type="caution">
    <text evidence="2">The sequence shown here is derived from an EMBL/GenBank/DDBJ whole genome shotgun (WGS) entry which is preliminary data.</text>
</comment>
<name>A0A923HK81_9BURK</name>